<evidence type="ECO:0000313" key="3">
    <source>
        <dbReference type="EMBL" id="MFC5996640.1"/>
    </source>
</evidence>
<feature type="transmembrane region" description="Helical" evidence="2">
    <location>
        <begin position="123"/>
        <end position="142"/>
    </location>
</feature>
<dbReference type="PANTHER" id="PTHR40761:SF1">
    <property type="entry name" value="CONSERVED INTEGRAL MEMBRANE ALANINE VALINE AND LEUCINE RICH PROTEIN-RELATED"/>
    <property type="match status" value="1"/>
</dbReference>
<feature type="transmembrane region" description="Helical" evidence="2">
    <location>
        <begin position="245"/>
        <end position="264"/>
    </location>
</feature>
<evidence type="ECO:0000256" key="1">
    <source>
        <dbReference type="SAM" id="MobiDB-lite"/>
    </source>
</evidence>
<feature type="transmembrane region" description="Helical" evidence="2">
    <location>
        <begin position="154"/>
        <end position="174"/>
    </location>
</feature>
<organism evidence="3 4">
    <name type="scientific">Pseudonocardia hispaniensis</name>
    <dbReference type="NCBI Taxonomy" id="904933"/>
    <lineage>
        <taxon>Bacteria</taxon>
        <taxon>Bacillati</taxon>
        <taxon>Actinomycetota</taxon>
        <taxon>Actinomycetes</taxon>
        <taxon>Pseudonocardiales</taxon>
        <taxon>Pseudonocardiaceae</taxon>
        <taxon>Pseudonocardia</taxon>
    </lineage>
</organism>
<keyword evidence="2" id="KW-0472">Membrane</keyword>
<keyword evidence="2" id="KW-1133">Transmembrane helix</keyword>
<dbReference type="Proteomes" id="UP001596302">
    <property type="component" value="Unassembled WGS sequence"/>
</dbReference>
<dbReference type="PANTHER" id="PTHR40761">
    <property type="entry name" value="CONSERVED INTEGRAL MEMBRANE ALANINE VALINE AND LEUCINE RICH PROTEIN-RELATED"/>
    <property type="match status" value="1"/>
</dbReference>
<feature type="compositionally biased region" description="Low complexity" evidence="1">
    <location>
        <begin position="337"/>
        <end position="349"/>
    </location>
</feature>
<feature type="compositionally biased region" description="Low complexity" evidence="1">
    <location>
        <begin position="310"/>
        <end position="323"/>
    </location>
</feature>
<name>A0ABW1J802_9PSEU</name>
<dbReference type="EMBL" id="JBHSQW010000044">
    <property type="protein sequence ID" value="MFC5996640.1"/>
    <property type="molecule type" value="Genomic_DNA"/>
</dbReference>
<sequence length="349" mass="34867">MIVIALALASAALAALSAAGEQRAASRLARKVRQSAPPPAPGATADPRRQVMRRRLRHGLGFAFALLTTPLWLASWVVDGGSFVLQAAALHLGSLSVVQPLMVTTLLFSIPLAALGTGRRPSLLDWVGAVAVCGGLVLVLSTRGSSGIEVANHATLIPAVLAVLLLAALLVVLARGRSAPVGAAMLAVSAGVLFSVGAAVTKLTTATAVDGGFVGLLTSWPGYALAAVSLVSFSLQQAAYARGPLAPAMTAIVIADPLTSYLLGVVGFGEPLPAPGAPLALAALGMGVLITGIAVLAHSPLLRPADAGERPASAPPTRASASTGDRGDGVPPGTGAGRRYAATGYPKGH</sequence>
<evidence type="ECO:0000256" key="2">
    <source>
        <dbReference type="SAM" id="Phobius"/>
    </source>
</evidence>
<dbReference type="RefSeq" id="WP_379587415.1">
    <property type="nucleotide sequence ID" value="NZ_JBHSQW010000044.1"/>
</dbReference>
<feature type="region of interest" description="Disordered" evidence="1">
    <location>
        <begin position="306"/>
        <end position="349"/>
    </location>
</feature>
<keyword evidence="4" id="KW-1185">Reference proteome</keyword>
<evidence type="ECO:0000313" key="4">
    <source>
        <dbReference type="Proteomes" id="UP001596302"/>
    </source>
</evidence>
<feature type="transmembrane region" description="Helical" evidence="2">
    <location>
        <begin position="181"/>
        <end position="200"/>
    </location>
</feature>
<dbReference type="InterPro" id="IPR037185">
    <property type="entry name" value="EmrE-like"/>
</dbReference>
<feature type="transmembrane region" description="Helical" evidence="2">
    <location>
        <begin position="97"/>
        <end position="116"/>
    </location>
</feature>
<feature type="transmembrane region" description="Helical" evidence="2">
    <location>
        <begin position="276"/>
        <end position="297"/>
    </location>
</feature>
<keyword evidence="2" id="KW-0812">Transmembrane</keyword>
<dbReference type="NCBIfam" id="NF038012">
    <property type="entry name" value="DMT_1"/>
    <property type="match status" value="1"/>
</dbReference>
<protein>
    <submittedName>
        <fullName evidence="3">DMT family transporter</fullName>
    </submittedName>
</protein>
<dbReference type="SUPFAM" id="SSF103481">
    <property type="entry name" value="Multidrug resistance efflux transporter EmrE"/>
    <property type="match status" value="1"/>
</dbReference>
<reference evidence="4" key="1">
    <citation type="journal article" date="2019" name="Int. J. Syst. Evol. Microbiol.">
        <title>The Global Catalogue of Microorganisms (GCM) 10K type strain sequencing project: providing services to taxonomists for standard genome sequencing and annotation.</title>
        <authorList>
            <consortium name="The Broad Institute Genomics Platform"/>
            <consortium name="The Broad Institute Genome Sequencing Center for Infectious Disease"/>
            <person name="Wu L."/>
            <person name="Ma J."/>
        </authorList>
    </citation>
    <scope>NUCLEOTIDE SEQUENCE [LARGE SCALE GENOMIC DNA]</scope>
    <source>
        <strain evidence="4">CCM 8391</strain>
    </source>
</reference>
<gene>
    <name evidence="3" type="ORF">ACFQE5_20745</name>
</gene>
<accession>A0ABW1J802</accession>
<proteinExistence type="predicted"/>
<comment type="caution">
    <text evidence="3">The sequence shown here is derived from an EMBL/GenBank/DDBJ whole genome shotgun (WGS) entry which is preliminary data.</text>
</comment>
<feature type="transmembrane region" description="Helical" evidence="2">
    <location>
        <begin position="212"/>
        <end position="233"/>
    </location>
</feature>